<dbReference type="InterPro" id="IPR011437">
    <property type="entry name" value="DUF1540"/>
</dbReference>
<sequence length="52" mass="5801">MRHNGSIECTVTECKFHCSDDNYCTLNHIKVVSHTSCASSIECTDCSSFVKK</sequence>
<feature type="domain" description="DUF1540" evidence="1">
    <location>
        <begin position="7"/>
        <end position="49"/>
    </location>
</feature>
<evidence type="ECO:0000313" key="3">
    <source>
        <dbReference type="Proteomes" id="UP000010420"/>
    </source>
</evidence>
<evidence type="ECO:0000259" key="1">
    <source>
        <dbReference type="Pfam" id="PF07561"/>
    </source>
</evidence>
<dbReference type="AlphaFoldDB" id="L1QNR2"/>
<organism evidence="2 3">
    <name type="scientific">Clostridium celatum DSM 1785</name>
    <dbReference type="NCBI Taxonomy" id="545697"/>
    <lineage>
        <taxon>Bacteria</taxon>
        <taxon>Bacillati</taxon>
        <taxon>Bacillota</taxon>
        <taxon>Clostridia</taxon>
        <taxon>Eubacteriales</taxon>
        <taxon>Clostridiaceae</taxon>
        <taxon>Clostridium</taxon>
    </lineage>
</organism>
<dbReference type="HOGENOM" id="CLU_201605_0_0_9"/>
<comment type="caution">
    <text evidence="2">The sequence shown here is derived from an EMBL/GenBank/DDBJ whole genome shotgun (WGS) entry which is preliminary data.</text>
</comment>
<dbReference type="Pfam" id="PF07561">
    <property type="entry name" value="DUF1540"/>
    <property type="match status" value="1"/>
</dbReference>
<evidence type="ECO:0000313" key="2">
    <source>
        <dbReference type="EMBL" id="EKY29566.1"/>
    </source>
</evidence>
<reference evidence="2 3" key="1">
    <citation type="submission" date="2012-05" db="EMBL/GenBank/DDBJ databases">
        <authorList>
            <person name="Weinstock G."/>
            <person name="Sodergren E."/>
            <person name="Lobos E.A."/>
            <person name="Fulton L."/>
            <person name="Fulton R."/>
            <person name="Courtney L."/>
            <person name="Fronick C."/>
            <person name="O'Laughlin M."/>
            <person name="Godfrey J."/>
            <person name="Wilson R.M."/>
            <person name="Miner T."/>
            <person name="Farmer C."/>
            <person name="Delehaunty K."/>
            <person name="Cordes M."/>
            <person name="Minx P."/>
            <person name="Tomlinson C."/>
            <person name="Chen J."/>
            <person name="Wollam A."/>
            <person name="Pepin K.H."/>
            <person name="Bhonagiri V."/>
            <person name="Zhang X."/>
            <person name="Suruliraj S."/>
            <person name="Warren W."/>
            <person name="Mitreva M."/>
            <person name="Mardis E.R."/>
            <person name="Wilson R.K."/>
        </authorList>
    </citation>
    <scope>NUCLEOTIDE SEQUENCE [LARGE SCALE GENOMIC DNA]</scope>
    <source>
        <strain evidence="2 3">DSM 1785</strain>
    </source>
</reference>
<dbReference type="STRING" id="545697.HMPREF0216_00149"/>
<dbReference type="RefSeq" id="WP_005209910.1">
    <property type="nucleotide sequence ID" value="NZ_KB291600.1"/>
</dbReference>
<dbReference type="EMBL" id="AMEZ01000005">
    <property type="protein sequence ID" value="EKY29566.1"/>
    <property type="molecule type" value="Genomic_DNA"/>
</dbReference>
<accession>L1QNR2</accession>
<proteinExistence type="predicted"/>
<dbReference type="Proteomes" id="UP000010420">
    <property type="component" value="Unassembled WGS sequence"/>
</dbReference>
<keyword evidence="3" id="KW-1185">Reference proteome</keyword>
<name>L1QNR2_9CLOT</name>
<gene>
    <name evidence="2" type="ORF">HMPREF0216_00149</name>
</gene>
<protein>
    <recommendedName>
        <fullName evidence="1">DUF1540 domain-containing protein</fullName>
    </recommendedName>
</protein>
<dbReference type="OrthoDB" id="1756089at2"/>